<dbReference type="RefSeq" id="WP_157525386.1">
    <property type="nucleotide sequence ID" value="NZ_CP066775.1"/>
</dbReference>
<keyword evidence="2" id="KW-1185">Reference proteome</keyword>
<sequence>MAATKHFKFINSKTGNTIFYYSYTAGGDAQHLKAELEKIKEQVAIQNGVFTGTIYWEEVVEKDNHI</sequence>
<evidence type="ECO:0000313" key="1">
    <source>
        <dbReference type="EMBL" id="QQL48679.1"/>
    </source>
</evidence>
<gene>
    <name evidence="1" type="ORF">GO620_010860</name>
</gene>
<proteinExistence type="predicted"/>
<dbReference type="Proteomes" id="UP000429232">
    <property type="component" value="Chromosome"/>
</dbReference>
<evidence type="ECO:0000313" key="2">
    <source>
        <dbReference type="Proteomes" id="UP000429232"/>
    </source>
</evidence>
<name>A0A6I4HZA3_9SPHI</name>
<organism evidence="1 2">
    <name type="scientific">Mucilaginibacter ginkgonis</name>
    <dbReference type="NCBI Taxonomy" id="2682091"/>
    <lineage>
        <taxon>Bacteria</taxon>
        <taxon>Pseudomonadati</taxon>
        <taxon>Bacteroidota</taxon>
        <taxon>Sphingobacteriia</taxon>
        <taxon>Sphingobacteriales</taxon>
        <taxon>Sphingobacteriaceae</taxon>
        <taxon>Mucilaginibacter</taxon>
    </lineage>
</organism>
<reference evidence="1 2" key="1">
    <citation type="submission" date="2020-12" db="EMBL/GenBank/DDBJ databases">
        <title>HMF7856_wgs.fasta genome submission.</title>
        <authorList>
            <person name="Kang H."/>
            <person name="Kim H."/>
            <person name="Joh K."/>
        </authorList>
    </citation>
    <scope>NUCLEOTIDE SEQUENCE [LARGE SCALE GENOMIC DNA]</scope>
    <source>
        <strain evidence="1 2">HMF7856</strain>
    </source>
</reference>
<dbReference type="KEGG" id="mgik:GO620_010860"/>
<accession>A0A6I4HZA3</accession>
<dbReference type="EMBL" id="CP066775">
    <property type="protein sequence ID" value="QQL48679.1"/>
    <property type="molecule type" value="Genomic_DNA"/>
</dbReference>
<protein>
    <submittedName>
        <fullName evidence="1">Uncharacterized protein</fullName>
    </submittedName>
</protein>
<dbReference type="AlphaFoldDB" id="A0A6I4HZA3"/>